<dbReference type="OMA" id="WIERNAD"/>
<organism evidence="1 3">
    <name type="scientific">Yarrowia lipolytica</name>
    <name type="common">Candida lipolytica</name>
    <dbReference type="NCBI Taxonomy" id="4952"/>
    <lineage>
        <taxon>Eukaryota</taxon>
        <taxon>Fungi</taxon>
        <taxon>Dikarya</taxon>
        <taxon>Ascomycota</taxon>
        <taxon>Saccharomycotina</taxon>
        <taxon>Dipodascomycetes</taxon>
        <taxon>Dipodascales</taxon>
        <taxon>Dipodascales incertae sedis</taxon>
        <taxon>Yarrowia</taxon>
    </lineage>
</organism>
<protein>
    <recommendedName>
        <fullName evidence="5">Thioredoxin domain-containing protein</fullName>
    </recommendedName>
</protein>
<dbReference type="EMBL" id="CP017557">
    <property type="protein sequence ID" value="AOW04891.1"/>
    <property type="molecule type" value="Genomic_DNA"/>
</dbReference>
<dbReference type="VEuPathDB" id="FungiDB:YALI0_E03322g"/>
<accession>A0A1D8NGY2</accession>
<dbReference type="Proteomes" id="UP000182444">
    <property type="component" value="Chromosome 1E"/>
</dbReference>
<name>A0A1D8NGY2_YARLL</name>
<proteinExistence type="predicted"/>
<dbReference type="InterPro" id="IPR036249">
    <property type="entry name" value="Thioredoxin-like_sf"/>
</dbReference>
<dbReference type="Proteomes" id="UP000256601">
    <property type="component" value="Unassembled WGS sequence"/>
</dbReference>
<evidence type="ECO:0008006" key="5">
    <source>
        <dbReference type="Google" id="ProtNLM"/>
    </source>
</evidence>
<dbReference type="VEuPathDB" id="FungiDB:YALI1_E03999g"/>
<dbReference type="EMBL" id="KZ859139">
    <property type="protein sequence ID" value="RDW22882.1"/>
    <property type="molecule type" value="Genomic_DNA"/>
</dbReference>
<reference evidence="2 4" key="2">
    <citation type="submission" date="2018-07" db="EMBL/GenBank/DDBJ databases">
        <title>Draft Genome Assemblies for Five Robust Yarrowia lipolytica Strains Exhibiting High Lipid Production and Pentose Sugar Utilization and Sugar Alcohol Secretion from Undetoxified Lignocellulosic Biomass Hydrolysates.</title>
        <authorList>
            <consortium name="DOE Joint Genome Institute"/>
            <person name="Walker C."/>
            <person name="Ryu S."/>
            <person name="Na H."/>
            <person name="Zane M."/>
            <person name="LaButti K."/>
            <person name="Lipzen A."/>
            <person name="Haridas S."/>
            <person name="Barry K."/>
            <person name="Grigoriev I.V."/>
            <person name="Quarterman J."/>
            <person name="Slininger P."/>
            <person name="Dien B."/>
            <person name="Trinh C.T."/>
        </authorList>
    </citation>
    <scope>NUCLEOTIDE SEQUENCE [LARGE SCALE GENOMIC DNA]</scope>
    <source>
        <strain evidence="2 4">YB392</strain>
    </source>
</reference>
<dbReference type="KEGG" id="yli:2912138"/>
<evidence type="ECO:0000313" key="4">
    <source>
        <dbReference type="Proteomes" id="UP000256601"/>
    </source>
</evidence>
<dbReference type="OrthoDB" id="19690at2759"/>
<reference evidence="1 3" key="1">
    <citation type="journal article" date="2016" name="PLoS ONE">
        <title>Sequence Assembly of Yarrowia lipolytica Strain W29/CLIB89 Shows Transposable Element Diversity.</title>
        <authorList>
            <person name="Magnan C."/>
            <person name="Yu J."/>
            <person name="Chang I."/>
            <person name="Jahn E."/>
            <person name="Kanomata Y."/>
            <person name="Wu J."/>
            <person name="Zeller M."/>
            <person name="Oakes M."/>
            <person name="Baldi P."/>
            <person name="Sandmeyer S."/>
        </authorList>
    </citation>
    <scope>NUCLEOTIDE SEQUENCE [LARGE SCALE GENOMIC DNA]</scope>
    <source>
        <strain evidence="1">CLIB89</strain>
        <strain evidence="3">CLIB89(W29)</strain>
    </source>
</reference>
<evidence type="ECO:0000313" key="1">
    <source>
        <dbReference type="EMBL" id="AOW04891.1"/>
    </source>
</evidence>
<dbReference type="Gene3D" id="3.40.30.10">
    <property type="entry name" value="Glutaredoxin"/>
    <property type="match status" value="1"/>
</dbReference>
<evidence type="ECO:0000313" key="3">
    <source>
        <dbReference type="Proteomes" id="UP000182444"/>
    </source>
</evidence>
<dbReference type="AlphaFoldDB" id="A0A1D8NGY2"/>
<evidence type="ECO:0000313" key="2">
    <source>
        <dbReference type="EMBL" id="RDW22882.1"/>
    </source>
</evidence>
<dbReference type="SUPFAM" id="SSF52833">
    <property type="entry name" value="Thioredoxin-like"/>
    <property type="match status" value="1"/>
</dbReference>
<dbReference type="GeneID" id="2912138"/>
<gene>
    <name evidence="2" type="ORF">B0I71DRAFT_161586</name>
    <name evidence="1" type="ORF">YALI1_E03999g</name>
</gene>
<dbReference type="RefSeq" id="XP_503494.1">
    <property type="nucleotide sequence ID" value="XM_503494.1"/>
</dbReference>
<sequence length="152" mass="17020">MLRPISLFSGVLAGGLLYRAAFSTSAIRSDTGNRVFFRIRYSQEFDQLKTLPTPLLCNFYIRNDPFSKTVSERLKEIVEKETSNTVNAVDVEADEPEVRDFMIDYGVNQIPTIIALRGGIVIDKYVPKKDTDLSDLKGWVDKVGGGDAPKKE</sequence>